<organism evidence="1">
    <name type="scientific">hydrothermal vent metagenome</name>
    <dbReference type="NCBI Taxonomy" id="652676"/>
    <lineage>
        <taxon>unclassified sequences</taxon>
        <taxon>metagenomes</taxon>
        <taxon>ecological metagenomes</taxon>
    </lineage>
</organism>
<sequence length="35" mass="3837">MNLLGPVMLDLDGCCLSDEDRHLLNHPLTGGIILF</sequence>
<evidence type="ECO:0008006" key="2">
    <source>
        <dbReference type="Google" id="ProtNLM"/>
    </source>
</evidence>
<reference evidence="1" key="1">
    <citation type="submission" date="2018-06" db="EMBL/GenBank/DDBJ databases">
        <authorList>
            <person name="Zhirakovskaya E."/>
        </authorList>
    </citation>
    <scope>NUCLEOTIDE SEQUENCE</scope>
</reference>
<name>A0A3B0ZV38_9ZZZZ</name>
<feature type="non-terminal residue" evidence="1">
    <location>
        <position position="35"/>
    </location>
</feature>
<proteinExistence type="predicted"/>
<dbReference type="AlphaFoldDB" id="A0A3B0ZV38"/>
<protein>
    <recommendedName>
        <fullName evidence="2">Beta-N-acetylhexosaminidase</fullName>
    </recommendedName>
</protein>
<evidence type="ECO:0000313" key="1">
    <source>
        <dbReference type="EMBL" id="VAW91217.1"/>
    </source>
</evidence>
<dbReference type="EMBL" id="UOFT01000006">
    <property type="protein sequence ID" value="VAW91217.1"/>
    <property type="molecule type" value="Genomic_DNA"/>
</dbReference>
<gene>
    <name evidence="1" type="ORF">MNBD_GAMMA23-325</name>
</gene>
<accession>A0A3B0ZV38</accession>